<accession>A0AC59YEQ2</accession>
<organism evidence="1 2">
    <name type="scientific">Rangifer tarandus platyrhynchus</name>
    <name type="common">Svalbard reindeer</name>
    <dbReference type="NCBI Taxonomy" id="3082113"/>
    <lineage>
        <taxon>Eukaryota</taxon>
        <taxon>Metazoa</taxon>
        <taxon>Chordata</taxon>
        <taxon>Craniata</taxon>
        <taxon>Vertebrata</taxon>
        <taxon>Euteleostomi</taxon>
        <taxon>Mammalia</taxon>
        <taxon>Eutheria</taxon>
        <taxon>Laurasiatheria</taxon>
        <taxon>Artiodactyla</taxon>
        <taxon>Ruminantia</taxon>
        <taxon>Pecora</taxon>
        <taxon>Cervidae</taxon>
        <taxon>Odocoileinae</taxon>
        <taxon>Rangifer</taxon>
    </lineage>
</organism>
<name>A0AC59YEQ2_RANTA</name>
<feature type="non-terminal residue" evidence="1">
    <location>
        <position position="82"/>
    </location>
</feature>
<reference evidence="1" key="2">
    <citation type="submission" date="2025-03" db="EMBL/GenBank/DDBJ databases">
        <authorList>
            <consortium name="ELIXIR-Norway"/>
            <consortium name="Elixir Norway"/>
        </authorList>
    </citation>
    <scope>NUCLEOTIDE SEQUENCE</scope>
</reference>
<evidence type="ECO:0000313" key="2">
    <source>
        <dbReference type="Proteomes" id="UP001162501"/>
    </source>
</evidence>
<reference evidence="1" key="1">
    <citation type="submission" date="2023-05" db="EMBL/GenBank/DDBJ databases">
        <authorList>
            <consortium name="ELIXIR-Norway"/>
        </authorList>
    </citation>
    <scope>NUCLEOTIDE SEQUENCE</scope>
</reference>
<dbReference type="EMBL" id="OX596098">
    <property type="protein sequence ID" value="CAM9636340.1"/>
    <property type="molecule type" value="Genomic_DNA"/>
</dbReference>
<sequence length="82" mass="9426">MRCLYSFKTPPHKTHINYTGEKSNFTVGKPRRHQLNLQPRRDSNPSPTPSPLFLHSTAQPLGLCLTEEGIGQRSKKDRKKRN</sequence>
<proteinExistence type="predicted"/>
<evidence type="ECO:0000313" key="1">
    <source>
        <dbReference type="EMBL" id="CAM9636340.1"/>
    </source>
</evidence>
<protein>
    <submittedName>
        <fullName evidence="1">Uncharacterized protein</fullName>
    </submittedName>
</protein>
<gene>
    <name evidence="1" type="ORF">MRATA1EN22A_LOCUS5306</name>
</gene>
<dbReference type="Proteomes" id="UP001162501">
    <property type="component" value="Chromosome 14"/>
</dbReference>